<dbReference type="HOGENOM" id="CLU_046113_7_2_2"/>
<dbReference type="GO" id="GO:0031460">
    <property type="term" value="P:glycine betaine transport"/>
    <property type="evidence" value="ECO:0007669"/>
    <property type="project" value="TreeGrafter"/>
</dbReference>
<proteinExistence type="inferred from homology"/>
<name>L0KXF2_METHD</name>
<organism evidence="8 9">
    <name type="scientific">Methanomethylovorans hollandica (strain DSM 15978 / NBRC 107637 / DMS1)</name>
    <dbReference type="NCBI Taxonomy" id="867904"/>
    <lineage>
        <taxon>Archaea</taxon>
        <taxon>Methanobacteriati</taxon>
        <taxon>Methanobacteriota</taxon>
        <taxon>Stenosarchaea group</taxon>
        <taxon>Methanomicrobia</taxon>
        <taxon>Methanosarcinales</taxon>
        <taxon>Methanosarcinaceae</taxon>
        <taxon>Methanomethylovorans</taxon>
    </lineage>
</organism>
<evidence type="ECO:0000313" key="8">
    <source>
        <dbReference type="EMBL" id="AGB49355.1"/>
    </source>
</evidence>
<dbReference type="RefSeq" id="WP_015324521.1">
    <property type="nucleotide sequence ID" value="NC_019977.1"/>
</dbReference>
<dbReference type="KEGG" id="mhz:Metho_1121"/>
<evidence type="ECO:0000256" key="3">
    <source>
        <dbReference type="ARBA" id="ARBA00022692"/>
    </source>
</evidence>
<dbReference type="Gene3D" id="1.10.3720.10">
    <property type="entry name" value="MetI-like"/>
    <property type="match status" value="1"/>
</dbReference>
<dbReference type="InterPro" id="IPR000515">
    <property type="entry name" value="MetI-like"/>
</dbReference>
<dbReference type="PANTHER" id="PTHR30177">
    <property type="entry name" value="GLYCINE BETAINE/L-PROLINE TRANSPORT SYSTEM PERMEASE PROTEIN PROW"/>
    <property type="match status" value="1"/>
</dbReference>
<keyword evidence="3 6" id="KW-0812">Transmembrane</keyword>
<feature type="transmembrane region" description="Helical" evidence="6">
    <location>
        <begin position="135"/>
        <end position="161"/>
    </location>
</feature>
<keyword evidence="9" id="KW-1185">Reference proteome</keyword>
<dbReference type="GO" id="GO:0005886">
    <property type="term" value="C:plasma membrane"/>
    <property type="evidence" value="ECO:0007669"/>
    <property type="project" value="UniProtKB-SubCell"/>
</dbReference>
<dbReference type="OrthoDB" id="198402at2157"/>
<reference evidence="9" key="1">
    <citation type="submission" date="2012-02" db="EMBL/GenBank/DDBJ databases">
        <title>Complete sequence of chromosome of Methanomethylovorans hollandica DSM 15978.</title>
        <authorList>
            <person name="Lucas S."/>
            <person name="Copeland A."/>
            <person name="Lapidus A."/>
            <person name="Glavina del Rio T."/>
            <person name="Dalin E."/>
            <person name="Tice H."/>
            <person name="Bruce D."/>
            <person name="Goodwin L."/>
            <person name="Pitluck S."/>
            <person name="Peters L."/>
            <person name="Mikhailova N."/>
            <person name="Held B."/>
            <person name="Kyrpides N."/>
            <person name="Mavromatis K."/>
            <person name="Ivanova N."/>
            <person name="Brettin T."/>
            <person name="Detter J.C."/>
            <person name="Han C."/>
            <person name="Larimer F."/>
            <person name="Land M."/>
            <person name="Hauser L."/>
            <person name="Markowitz V."/>
            <person name="Cheng J.-F."/>
            <person name="Hugenholtz P."/>
            <person name="Woyke T."/>
            <person name="Wu D."/>
            <person name="Spring S."/>
            <person name="Schroeder M."/>
            <person name="Brambilla E."/>
            <person name="Klenk H.-P."/>
            <person name="Eisen J.A."/>
        </authorList>
    </citation>
    <scope>NUCLEOTIDE SEQUENCE [LARGE SCALE GENOMIC DNA]</scope>
    <source>
        <strain evidence="9">DSM 15978 / NBRC 107637 / DMS1</strain>
    </source>
</reference>
<evidence type="ECO:0000256" key="2">
    <source>
        <dbReference type="ARBA" id="ARBA00022448"/>
    </source>
</evidence>
<dbReference type="EMBL" id="CP003362">
    <property type="protein sequence ID" value="AGB49355.1"/>
    <property type="molecule type" value="Genomic_DNA"/>
</dbReference>
<dbReference type="GeneID" id="14406930"/>
<dbReference type="InterPro" id="IPR035906">
    <property type="entry name" value="MetI-like_sf"/>
</dbReference>
<dbReference type="PANTHER" id="PTHR30177:SF4">
    <property type="entry name" value="OSMOPROTECTANT IMPORT PERMEASE PROTEIN OSMW"/>
    <property type="match status" value="1"/>
</dbReference>
<evidence type="ECO:0000256" key="1">
    <source>
        <dbReference type="ARBA" id="ARBA00004141"/>
    </source>
</evidence>
<dbReference type="AlphaFoldDB" id="L0KXF2"/>
<dbReference type="CDD" id="cd06261">
    <property type="entry name" value="TM_PBP2"/>
    <property type="match status" value="1"/>
</dbReference>
<gene>
    <name evidence="8" type="ordered locus">Metho_1121</name>
</gene>
<evidence type="ECO:0000256" key="6">
    <source>
        <dbReference type="RuleBase" id="RU363032"/>
    </source>
</evidence>
<evidence type="ECO:0000259" key="7">
    <source>
        <dbReference type="PROSITE" id="PS50928"/>
    </source>
</evidence>
<dbReference type="GO" id="GO:0055085">
    <property type="term" value="P:transmembrane transport"/>
    <property type="evidence" value="ECO:0007669"/>
    <property type="project" value="InterPro"/>
</dbReference>
<evidence type="ECO:0000313" key="9">
    <source>
        <dbReference type="Proteomes" id="UP000010866"/>
    </source>
</evidence>
<feature type="transmembrane region" description="Helical" evidence="6">
    <location>
        <begin position="27"/>
        <end position="49"/>
    </location>
</feature>
<dbReference type="InterPro" id="IPR051204">
    <property type="entry name" value="ABC_transp_perm/SBD"/>
</dbReference>
<evidence type="ECO:0000256" key="4">
    <source>
        <dbReference type="ARBA" id="ARBA00022989"/>
    </source>
</evidence>
<feature type="transmembrane region" description="Helical" evidence="6">
    <location>
        <begin position="181"/>
        <end position="200"/>
    </location>
</feature>
<feature type="transmembrane region" description="Helical" evidence="6">
    <location>
        <begin position="69"/>
        <end position="96"/>
    </location>
</feature>
<evidence type="ECO:0000256" key="5">
    <source>
        <dbReference type="ARBA" id="ARBA00023136"/>
    </source>
</evidence>
<keyword evidence="4 6" id="KW-1133">Transmembrane helix</keyword>
<keyword evidence="5 6" id="KW-0472">Membrane</keyword>
<comment type="similarity">
    <text evidence="6">Belongs to the binding-protein-dependent transport system permease family.</text>
</comment>
<dbReference type="SUPFAM" id="SSF161098">
    <property type="entry name" value="MetI-like"/>
    <property type="match status" value="1"/>
</dbReference>
<protein>
    <submittedName>
        <fullName evidence="8">ABC-type proline/glycine betaine transport system, permease component</fullName>
    </submittedName>
</protein>
<accession>L0KXF2</accession>
<dbReference type="Proteomes" id="UP000010866">
    <property type="component" value="Chromosome"/>
</dbReference>
<dbReference type="PROSITE" id="PS50928">
    <property type="entry name" value="ABC_TM1"/>
    <property type="match status" value="1"/>
</dbReference>
<dbReference type="Pfam" id="PF00528">
    <property type="entry name" value="BPD_transp_1"/>
    <property type="match status" value="1"/>
</dbReference>
<dbReference type="STRING" id="867904.Metho_1121"/>
<feature type="domain" description="ABC transmembrane type-1" evidence="7">
    <location>
        <begin position="21"/>
        <end position="200"/>
    </location>
</feature>
<sequence precursor="true">MIEDFHEIMTLWDKHLLTIRTIEHLEMFSIALTISVIIGVGVGVLIYIRPRIASPVLNFLNLLETIPDLALLVILLPLLRLGTGPTIAASVIYSILPIARNTYTGLKGVDSKYIYVAEAIGLSPRDILLKVRIPMALPLIAGGIRIALVFTMGVVTLGGLVAAGGLGTVLQNGIQLYEKDVILLAGLWTGILAVILDLGAGRIEKELYKRYGTWQPQR</sequence>
<comment type="subcellular location">
    <subcellularLocation>
        <location evidence="6">Cell membrane</location>
        <topology evidence="6">Multi-pass membrane protein</topology>
    </subcellularLocation>
    <subcellularLocation>
        <location evidence="1">Membrane</location>
        <topology evidence="1">Multi-pass membrane protein</topology>
    </subcellularLocation>
</comment>
<keyword evidence="2 6" id="KW-0813">Transport</keyword>